<feature type="domain" description="PAS" evidence="6">
    <location>
        <begin position="319"/>
        <end position="393"/>
    </location>
</feature>
<dbReference type="InterPro" id="IPR052162">
    <property type="entry name" value="Sensor_kinase/Photoreceptor"/>
</dbReference>
<dbReference type="RefSeq" id="WP_183664820.1">
    <property type="nucleotide sequence ID" value="NZ_JACHXN010000025.1"/>
</dbReference>
<keyword evidence="5" id="KW-0418">Kinase</keyword>
<feature type="domain" description="PAC" evidence="7">
    <location>
        <begin position="524"/>
        <end position="576"/>
    </location>
</feature>
<dbReference type="Pfam" id="PF08447">
    <property type="entry name" value="PAS_3"/>
    <property type="match status" value="4"/>
</dbReference>
<dbReference type="PANTHER" id="PTHR43304:SF1">
    <property type="entry name" value="PAC DOMAIN-CONTAINING PROTEIN"/>
    <property type="match status" value="1"/>
</dbReference>
<dbReference type="GO" id="GO:0004673">
    <property type="term" value="F:protein histidine kinase activity"/>
    <property type="evidence" value="ECO:0007669"/>
    <property type="project" value="UniProtKB-EC"/>
</dbReference>
<dbReference type="InterPro" id="IPR035965">
    <property type="entry name" value="PAS-like_dom_sf"/>
</dbReference>
<dbReference type="NCBIfam" id="TIGR00229">
    <property type="entry name" value="sensory_box"/>
    <property type="match status" value="4"/>
</dbReference>
<evidence type="ECO:0000256" key="4">
    <source>
        <dbReference type="ARBA" id="ARBA00022679"/>
    </source>
</evidence>
<feature type="domain" description="PAC" evidence="7">
    <location>
        <begin position="137"/>
        <end position="189"/>
    </location>
</feature>
<evidence type="ECO:0000256" key="1">
    <source>
        <dbReference type="ARBA" id="ARBA00000085"/>
    </source>
</evidence>
<evidence type="ECO:0000259" key="8">
    <source>
        <dbReference type="PROSITE" id="PS50125"/>
    </source>
</evidence>
<comment type="caution">
    <text evidence="9">The sequence shown here is derived from an EMBL/GenBank/DDBJ whole genome shotgun (WGS) entry which is preliminary data.</text>
</comment>
<dbReference type="EMBL" id="JACHXN010000025">
    <property type="protein sequence ID" value="MBB3149018.1"/>
    <property type="molecule type" value="Genomic_DNA"/>
</dbReference>
<dbReference type="Pfam" id="PF00211">
    <property type="entry name" value="Guanylate_cyc"/>
    <property type="match status" value="1"/>
</dbReference>
<feature type="domain" description="PAC" evidence="7">
    <location>
        <begin position="266"/>
        <end position="318"/>
    </location>
</feature>
<sequence>MMTAREYAKNATAVLHHILHIPTDEFDNDGTAAVIEQAIRDATRDRDSWVGEQLKEAQAAAQQRLARLLSSSPAVIYSFKATGDYAPTFVSENIRTVFGYGPGEYLEHPSFWRDRVHPDDLTRVEEAISQFFQNGIHTVEYRFRRNDGSYCWVNDEQQLIRDKEGQPLEIVGSWSDITARKTAEEAQVGAQQRLARLLSSSPAVIYSYKATGDFAPTFVSKNIRNLLGYEPQEYLENADFWRRCVHPDELAAVEGESLHLFKQGHHTVEYRFLKKDGTYCWVNDAQHLIRDADGQPVEIVGSWSDITDRKRAEGAAAAAQDRVSYLLTCVPAVIYSFKATDDFWPTFISPNVKDLLGYEREDYLESPDFWRSRVHPGDLPRIEKDYARLFEEGRIANEYRFRKKDGNYCWISDDLQLQRNAAGDPIEVVGAWNDITARKQISEALVASQDRLVRVLSSAPAVIYSFKATGDYAPIIISENIKTLLGYEPSEYLENADFWRDRVHRDDLAAVEAESVHLYKKGRHTVEYRFRKKDGSFCWVNDEQQLVRDKDGQPLEVIGSWSDVTARKHAEIDSQRSEQRLTDAIESISEGFSLYDAEDRLIVCNSAYGELLYPGLGTPAPGTPYEMLIRNAAEQGLVEDAKGRVDEWIDERLARHRQPGHPHVQQRANGRWIQINERKTTEGGTVAVYTNITAIKQAEAKIRKAKSKVELANALVTEKNKTLEALSNKLSKYLSPQVYSSIFAGTQEVRIASSRKKLTIFFSDIADFTETTDDLESEELTALLNHYLTEMTKIALAHGATVDKYIGDAILAFFGDPETRGVKEDAMACVNMAIAMQRRMSDLQTEWRDKGLQKPFQLRIGINTGYCTVGNFGSEDRMEYTIIGGEVNLAARLQSHAELGGILLSHAAYSLVKDRVLAEEREPITAKGIAKPVRNYRVLERIDDMVEHGKAIREEQDGLRILLDLQKLDKASAIKTLEGILSRLKI</sequence>
<dbReference type="AlphaFoldDB" id="A0A839UD82"/>
<dbReference type="CDD" id="cd00130">
    <property type="entry name" value="PAS"/>
    <property type="match status" value="4"/>
</dbReference>
<dbReference type="SMART" id="SM00091">
    <property type="entry name" value="PAS"/>
    <property type="match status" value="5"/>
</dbReference>
<name>A0A839UD82_9HYPH</name>
<dbReference type="InterPro" id="IPR001610">
    <property type="entry name" value="PAC"/>
</dbReference>
<dbReference type="PANTHER" id="PTHR43304">
    <property type="entry name" value="PHYTOCHROME-LIKE PROTEIN CPH1"/>
    <property type="match status" value="1"/>
</dbReference>
<protein>
    <recommendedName>
        <fullName evidence="2">histidine kinase</fullName>
        <ecNumber evidence="2">2.7.13.3</ecNumber>
    </recommendedName>
</protein>
<evidence type="ECO:0000259" key="6">
    <source>
        <dbReference type="PROSITE" id="PS50112"/>
    </source>
</evidence>
<reference evidence="9 10" key="1">
    <citation type="submission" date="2020-08" db="EMBL/GenBank/DDBJ databases">
        <title>Genomic Encyclopedia of Type Strains, Phase III (KMG-III): the genomes of soil and plant-associated and newly described type strains.</title>
        <authorList>
            <person name="Whitman W."/>
        </authorList>
    </citation>
    <scope>NUCLEOTIDE SEQUENCE [LARGE SCALE GENOMIC DNA]</scope>
    <source>
        <strain evidence="9 10">CECT 7015</strain>
    </source>
</reference>
<keyword evidence="4" id="KW-0808">Transferase</keyword>
<dbReference type="SMART" id="SM00044">
    <property type="entry name" value="CYCc"/>
    <property type="match status" value="1"/>
</dbReference>
<keyword evidence="10" id="KW-1185">Reference proteome</keyword>
<proteinExistence type="predicted"/>
<dbReference type="Proteomes" id="UP000554520">
    <property type="component" value="Unassembled WGS sequence"/>
</dbReference>
<dbReference type="GO" id="GO:0035556">
    <property type="term" value="P:intracellular signal transduction"/>
    <property type="evidence" value="ECO:0007669"/>
    <property type="project" value="InterPro"/>
</dbReference>
<dbReference type="CDD" id="cd07302">
    <property type="entry name" value="CHD"/>
    <property type="match status" value="1"/>
</dbReference>
<dbReference type="InterPro" id="IPR000700">
    <property type="entry name" value="PAS-assoc_C"/>
</dbReference>
<dbReference type="Gene3D" id="3.30.70.1230">
    <property type="entry name" value="Nucleotide cyclase"/>
    <property type="match status" value="1"/>
</dbReference>
<dbReference type="PROSITE" id="PS50125">
    <property type="entry name" value="GUANYLATE_CYCLASE_2"/>
    <property type="match status" value="1"/>
</dbReference>
<feature type="domain" description="PAS" evidence="6">
    <location>
        <begin position="190"/>
        <end position="264"/>
    </location>
</feature>
<dbReference type="SUPFAM" id="SSF55073">
    <property type="entry name" value="Nucleotide cyclase"/>
    <property type="match status" value="1"/>
</dbReference>
<evidence type="ECO:0000259" key="7">
    <source>
        <dbReference type="PROSITE" id="PS50113"/>
    </source>
</evidence>
<dbReference type="EC" id="2.7.13.3" evidence="2"/>
<dbReference type="InterPro" id="IPR029787">
    <property type="entry name" value="Nucleotide_cyclase"/>
</dbReference>
<feature type="domain" description="Guanylate cyclase" evidence="8">
    <location>
        <begin position="759"/>
        <end position="894"/>
    </location>
</feature>
<dbReference type="Gene3D" id="3.30.450.20">
    <property type="entry name" value="PAS domain"/>
    <property type="match status" value="5"/>
</dbReference>
<gene>
    <name evidence="9" type="ORF">FHS21_005466</name>
</gene>
<comment type="catalytic activity">
    <reaction evidence="1">
        <text>ATP + protein L-histidine = ADP + protein N-phospho-L-histidine.</text>
        <dbReference type="EC" id="2.7.13.3"/>
    </reaction>
</comment>
<evidence type="ECO:0000313" key="9">
    <source>
        <dbReference type="EMBL" id="MBB3149018.1"/>
    </source>
</evidence>
<feature type="domain" description="PAS" evidence="6">
    <location>
        <begin position="448"/>
        <end position="522"/>
    </location>
</feature>
<evidence type="ECO:0000313" key="10">
    <source>
        <dbReference type="Proteomes" id="UP000554520"/>
    </source>
</evidence>
<dbReference type="GO" id="GO:0004016">
    <property type="term" value="F:adenylate cyclase activity"/>
    <property type="evidence" value="ECO:0007669"/>
    <property type="project" value="UniProtKB-ARBA"/>
</dbReference>
<dbReference type="PROSITE" id="PS50113">
    <property type="entry name" value="PAC"/>
    <property type="match status" value="4"/>
</dbReference>
<evidence type="ECO:0000256" key="2">
    <source>
        <dbReference type="ARBA" id="ARBA00012438"/>
    </source>
</evidence>
<dbReference type="PROSITE" id="PS50112">
    <property type="entry name" value="PAS"/>
    <property type="match status" value="4"/>
</dbReference>
<evidence type="ECO:0000256" key="3">
    <source>
        <dbReference type="ARBA" id="ARBA00022553"/>
    </source>
</evidence>
<dbReference type="Pfam" id="PF12860">
    <property type="entry name" value="PAS_7"/>
    <property type="match status" value="1"/>
</dbReference>
<organism evidence="9 10">
    <name type="scientific">Phyllobacterium trifolii</name>
    <dbReference type="NCBI Taxonomy" id="300193"/>
    <lineage>
        <taxon>Bacteria</taxon>
        <taxon>Pseudomonadati</taxon>
        <taxon>Pseudomonadota</taxon>
        <taxon>Alphaproteobacteria</taxon>
        <taxon>Hyphomicrobiales</taxon>
        <taxon>Phyllobacteriaceae</taxon>
        <taxon>Phyllobacterium</taxon>
    </lineage>
</organism>
<dbReference type="SUPFAM" id="SSF55785">
    <property type="entry name" value="PYP-like sensor domain (PAS domain)"/>
    <property type="match status" value="5"/>
</dbReference>
<dbReference type="InterPro" id="IPR013655">
    <property type="entry name" value="PAS_fold_3"/>
</dbReference>
<feature type="domain" description="PAC" evidence="7">
    <location>
        <begin position="395"/>
        <end position="447"/>
    </location>
</feature>
<dbReference type="GO" id="GO:0009190">
    <property type="term" value="P:cyclic nucleotide biosynthetic process"/>
    <property type="evidence" value="ECO:0007669"/>
    <property type="project" value="InterPro"/>
</dbReference>
<dbReference type="InterPro" id="IPR000014">
    <property type="entry name" value="PAS"/>
</dbReference>
<keyword evidence="3" id="KW-0597">Phosphoprotein</keyword>
<accession>A0A839UD82</accession>
<evidence type="ECO:0000256" key="5">
    <source>
        <dbReference type="ARBA" id="ARBA00022777"/>
    </source>
</evidence>
<dbReference type="InterPro" id="IPR001054">
    <property type="entry name" value="A/G_cyclase"/>
</dbReference>
<feature type="domain" description="PAS" evidence="6">
    <location>
        <begin position="61"/>
        <end position="135"/>
    </location>
</feature>
<dbReference type="SMART" id="SM00086">
    <property type="entry name" value="PAC"/>
    <property type="match status" value="4"/>
</dbReference>